<evidence type="ECO:0000259" key="20">
    <source>
        <dbReference type="PROSITE" id="PS51383"/>
    </source>
</evidence>
<dbReference type="InterPro" id="IPR036652">
    <property type="entry name" value="YjeF_N_dom_sf"/>
</dbReference>
<feature type="binding site" evidence="18">
    <location>
        <position position="176"/>
    </location>
    <ligand>
        <name>(6S)-NADPHX</name>
        <dbReference type="ChEBI" id="CHEBI:64076"/>
    </ligand>
</feature>
<dbReference type="PROSITE" id="PS51383">
    <property type="entry name" value="YJEF_C_3"/>
    <property type="match status" value="1"/>
</dbReference>
<evidence type="ECO:0000256" key="7">
    <source>
        <dbReference type="ARBA" id="ARBA00022840"/>
    </source>
</evidence>
<feature type="binding site" evidence="17">
    <location>
        <position position="421"/>
    </location>
    <ligand>
        <name>(6S)-NADPHX</name>
        <dbReference type="ChEBI" id="CHEBI:64076"/>
    </ligand>
</feature>
<dbReference type="RefSeq" id="WP_012107394.1">
    <property type="nucleotide sequence ID" value="NC_009712.1"/>
</dbReference>
<comment type="function">
    <text evidence="17">Catalyzes the dehydration of the S-form of NAD(P)HX at the expense of ADP, which is converted to AMP. Together with NAD(P)HX epimerase, which catalyzes the epimerization of the S- and R-forms, the enzyme allows the repair of both epimers of NAD(P)HX, a damaged form of NAD(P)H that is a result of enzymatic or heat-dependent hydration.</text>
</comment>
<comment type="similarity">
    <text evidence="4 19">In the C-terminal section; belongs to the NnrD/CARKD family.</text>
</comment>
<keyword evidence="22" id="KW-0418">Kinase</keyword>
<evidence type="ECO:0000256" key="14">
    <source>
        <dbReference type="ARBA" id="ARBA00025153"/>
    </source>
</evidence>
<dbReference type="PANTHER" id="PTHR12592:SF0">
    <property type="entry name" value="ATP-DEPENDENT (S)-NAD(P)H-HYDRATE DEHYDRATASE"/>
    <property type="match status" value="1"/>
</dbReference>
<feature type="binding site" evidence="18">
    <location>
        <begin position="73"/>
        <end position="77"/>
    </location>
    <ligand>
        <name>(6S)-NADPHX</name>
        <dbReference type="ChEBI" id="CHEBI:64076"/>
    </ligand>
</feature>
<comment type="similarity">
    <text evidence="3 19">In the N-terminal section; belongs to the NnrE/AIBP family.</text>
</comment>
<keyword evidence="22" id="KW-0808">Transferase</keyword>
<dbReference type="KEGG" id="mbn:Mboo_1827"/>
<dbReference type="PANTHER" id="PTHR12592">
    <property type="entry name" value="ATP-DEPENDENT (S)-NAD(P)H-HYDRATE DEHYDRATASE FAMILY MEMBER"/>
    <property type="match status" value="1"/>
</dbReference>
<feature type="binding site" evidence="17">
    <location>
        <position position="351"/>
    </location>
    <ligand>
        <name>(6S)-NADPHX</name>
        <dbReference type="ChEBI" id="CHEBI:64076"/>
    </ligand>
</feature>
<evidence type="ECO:0000313" key="23">
    <source>
        <dbReference type="Proteomes" id="UP000002408"/>
    </source>
</evidence>
<dbReference type="InterPro" id="IPR030677">
    <property type="entry name" value="Nnr"/>
</dbReference>
<keyword evidence="8 17" id="KW-0521">NADP</keyword>
<proteinExistence type="inferred from homology"/>
<dbReference type="InterPro" id="IPR004443">
    <property type="entry name" value="YjeF_N_dom"/>
</dbReference>
<evidence type="ECO:0000256" key="4">
    <source>
        <dbReference type="ARBA" id="ARBA00009524"/>
    </source>
</evidence>
<feature type="binding site" evidence="17">
    <location>
        <position position="309"/>
    </location>
    <ligand>
        <name>(6S)-NADPHX</name>
        <dbReference type="ChEBI" id="CHEBI:64076"/>
    </ligand>
</feature>
<dbReference type="GeneID" id="5411043"/>
<feature type="domain" description="YjeF N-terminal" evidence="21">
    <location>
        <begin position="28"/>
        <end position="211"/>
    </location>
</feature>
<comment type="function">
    <text evidence="14 19">Bifunctional enzyme that catalyzes the epimerization of the S- and R-forms of NAD(P)HX and the dehydration of the S-form of NAD(P)HX at the expense of ADP, which is converted to AMP. This allows the repair of both epimers of NAD(P)HX, a damaged form of NAD(P)H that is a result of enzymatic or heat-dependent hydration.</text>
</comment>
<evidence type="ECO:0000313" key="22">
    <source>
        <dbReference type="EMBL" id="ABS56343.1"/>
    </source>
</evidence>
<feature type="binding site" evidence="17">
    <location>
        <position position="420"/>
    </location>
    <ligand>
        <name>AMP</name>
        <dbReference type="ChEBI" id="CHEBI:456215"/>
    </ligand>
</feature>
<dbReference type="GO" id="GO:0016301">
    <property type="term" value="F:kinase activity"/>
    <property type="evidence" value="ECO:0007669"/>
    <property type="project" value="UniProtKB-KW"/>
</dbReference>
<evidence type="ECO:0000256" key="1">
    <source>
        <dbReference type="ARBA" id="ARBA00000013"/>
    </source>
</evidence>
<evidence type="ECO:0000256" key="15">
    <source>
        <dbReference type="ARBA" id="ARBA00048238"/>
    </source>
</evidence>
<keyword evidence="11 18" id="KW-0413">Isomerase</keyword>
<comment type="similarity">
    <text evidence="17">Belongs to the NnrD/CARKD family.</text>
</comment>
<feature type="binding site" evidence="18">
    <location>
        <position position="179"/>
    </location>
    <ligand>
        <name>K(+)</name>
        <dbReference type="ChEBI" id="CHEBI:29103"/>
    </ligand>
</feature>
<evidence type="ECO:0000256" key="2">
    <source>
        <dbReference type="ARBA" id="ARBA00000909"/>
    </source>
</evidence>
<dbReference type="HAMAP" id="MF_01965">
    <property type="entry name" value="NADHX_dehydratase"/>
    <property type="match status" value="1"/>
</dbReference>
<comment type="caution">
    <text evidence="17">Lacks conserved residue(s) required for the propagation of feature annotation.</text>
</comment>
<comment type="catalytic activity">
    <reaction evidence="1 18 19">
        <text>(6R)-NADHX = (6S)-NADHX</text>
        <dbReference type="Rhea" id="RHEA:32215"/>
        <dbReference type="ChEBI" id="CHEBI:64074"/>
        <dbReference type="ChEBI" id="CHEBI:64075"/>
        <dbReference type="EC" id="5.1.99.6"/>
    </reaction>
</comment>
<evidence type="ECO:0000256" key="16">
    <source>
        <dbReference type="ARBA" id="ARBA00049209"/>
    </source>
</evidence>
<dbReference type="CDD" id="cd01171">
    <property type="entry name" value="YXKO-related"/>
    <property type="match status" value="1"/>
</dbReference>
<comment type="subunit">
    <text evidence="17">Homotetramer.</text>
</comment>
<sequence length="480" mass="50253">MKCSIMRPDLSTCAEEFTETGIVTHERMRVIDANARALGVSGLQLMESAGRALADAVLEYTPKNVLVVCGRGNNGGDGMAAARYLQHGVDTTVCYLDHGDRSPSCSLQLKALLGCRVRLSPFISSDDLRSLAPLFGKADVIVDALLGTGTAGVPREPLATCIAMANASQARIVAADIPTSGMRADRICAFHRPKVEGSTAADIGIPIEAEICTGPGEITLLPARQRTRHKGDGGEVLIIGGGPYQGAPYLAGLGALRAGADIVRVASPVFEPVPDLIYERLFGDRIGEEHTELLIALAEHADVVVCGNGLGKESHGAVLAVAPYCKKVVFDADALRLPIPRAAQETVYTPHAGEFARIAGKFPLPGDATDACGRARAARAAAKNLRATILLKGPVDVITDGSRTRFNRTGDPAMSVGGTGDVLAGVTGALLCHLPAFEAACIAAYVTGRAGERVAEMRGEGMLASDLVNHIPEELFVRHA</sequence>
<keyword evidence="10 17" id="KW-0520">NAD</keyword>
<evidence type="ECO:0000259" key="21">
    <source>
        <dbReference type="PROSITE" id="PS51385"/>
    </source>
</evidence>
<evidence type="ECO:0000256" key="11">
    <source>
        <dbReference type="ARBA" id="ARBA00023235"/>
    </source>
</evidence>
<keyword evidence="12 17" id="KW-0456">Lyase</keyword>
<reference evidence="23" key="1">
    <citation type="journal article" date="2015" name="Microbiology">
        <title>Genome of Methanoregula boonei 6A8 reveals adaptations to oligotrophic peatland environments.</title>
        <authorList>
            <person name="Braeuer S."/>
            <person name="Cadillo-Quiroz H."/>
            <person name="Kyrpides N."/>
            <person name="Woyke T."/>
            <person name="Goodwin L."/>
            <person name="Detter C."/>
            <person name="Podell S."/>
            <person name="Yavitt J.B."/>
            <person name="Zinder S.H."/>
        </authorList>
    </citation>
    <scope>NUCLEOTIDE SEQUENCE [LARGE SCALE GENOMIC DNA]</scope>
    <source>
        <strain evidence="23">DSM 21154 / JCM 14090 / 6A8</strain>
    </source>
</reference>
<dbReference type="InterPro" id="IPR029056">
    <property type="entry name" value="Ribokinase-like"/>
</dbReference>
<evidence type="ECO:0000256" key="12">
    <source>
        <dbReference type="ARBA" id="ARBA00023239"/>
    </source>
</evidence>
<dbReference type="GO" id="GO:0110051">
    <property type="term" value="P:metabolite repair"/>
    <property type="evidence" value="ECO:0007669"/>
    <property type="project" value="TreeGrafter"/>
</dbReference>
<evidence type="ECO:0000256" key="10">
    <source>
        <dbReference type="ARBA" id="ARBA00023027"/>
    </source>
</evidence>
<protein>
    <recommendedName>
        <fullName evidence="19">Bifunctional NAD(P)H-hydrate repair enzyme</fullName>
    </recommendedName>
    <alternativeName>
        <fullName evidence="19">Nicotinamide nucleotide repair protein</fullName>
    </alternativeName>
    <domain>
        <recommendedName>
            <fullName evidence="19">ADP-dependent (S)-NAD(P)H-hydrate dehydratase</fullName>
            <ecNumber evidence="19">4.2.1.136</ecNumber>
        </recommendedName>
        <alternativeName>
            <fullName evidence="19">ADP-dependent NAD(P)HX dehydratase</fullName>
        </alternativeName>
    </domain>
    <domain>
        <recommendedName>
            <fullName evidence="19">NAD(P)H-hydrate epimerase</fullName>
            <ecNumber evidence="19">5.1.99.6</ecNumber>
        </recommendedName>
    </domain>
</protein>
<evidence type="ECO:0000256" key="9">
    <source>
        <dbReference type="ARBA" id="ARBA00022958"/>
    </source>
</evidence>
<gene>
    <name evidence="18" type="primary">nnrE</name>
    <name evidence="17" type="synonym">nnrD</name>
    <name evidence="22" type="ordered locus">Mboo_1827</name>
</gene>
<evidence type="ECO:0000256" key="6">
    <source>
        <dbReference type="ARBA" id="ARBA00022741"/>
    </source>
</evidence>
<dbReference type="GO" id="GO:0005524">
    <property type="term" value="F:ATP binding"/>
    <property type="evidence" value="ECO:0007669"/>
    <property type="project" value="UniProtKB-UniRule"/>
</dbReference>
<dbReference type="GO" id="GO:0046496">
    <property type="term" value="P:nicotinamide nucleotide metabolic process"/>
    <property type="evidence" value="ECO:0007669"/>
    <property type="project" value="UniProtKB-UniRule"/>
</dbReference>
<feature type="binding site" evidence="18">
    <location>
        <position position="143"/>
    </location>
    <ligand>
        <name>K(+)</name>
        <dbReference type="ChEBI" id="CHEBI:29103"/>
    </ligand>
</feature>
<dbReference type="GO" id="GO:0052855">
    <property type="term" value="F:ADP-dependent NAD(P)H-hydrate dehydratase activity"/>
    <property type="evidence" value="ECO:0007669"/>
    <property type="project" value="UniProtKB-UniRule"/>
</dbReference>
<feature type="binding site" evidence="18">
    <location>
        <begin position="147"/>
        <end position="153"/>
    </location>
    <ligand>
        <name>(6S)-NADPHX</name>
        <dbReference type="ChEBI" id="CHEBI:64076"/>
    </ligand>
</feature>
<comment type="catalytic activity">
    <reaction evidence="16 17 19">
        <text>(6S)-NADPHX + ADP = AMP + phosphate + NADPH + H(+)</text>
        <dbReference type="Rhea" id="RHEA:32235"/>
        <dbReference type="ChEBI" id="CHEBI:15378"/>
        <dbReference type="ChEBI" id="CHEBI:43474"/>
        <dbReference type="ChEBI" id="CHEBI:57783"/>
        <dbReference type="ChEBI" id="CHEBI:64076"/>
        <dbReference type="ChEBI" id="CHEBI:456215"/>
        <dbReference type="ChEBI" id="CHEBI:456216"/>
        <dbReference type="EC" id="4.2.1.136"/>
    </reaction>
</comment>
<dbReference type="Proteomes" id="UP000002408">
    <property type="component" value="Chromosome"/>
</dbReference>
<keyword evidence="23" id="KW-1185">Reference proteome</keyword>
<dbReference type="GO" id="GO:0052856">
    <property type="term" value="F:NAD(P)HX epimerase activity"/>
    <property type="evidence" value="ECO:0007669"/>
    <property type="project" value="UniProtKB-UniRule"/>
</dbReference>
<dbReference type="EMBL" id="CP000780">
    <property type="protein sequence ID" value="ABS56343.1"/>
    <property type="molecule type" value="Genomic_DNA"/>
</dbReference>
<feature type="binding site" evidence="18">
    <location>
        <position position="74"/>
    </location>
    <ligand>
        <name>K(+)</name>
        <dbReference type="ChEBI" id="CHEBI:29103"/>
    </ligand>
</feature>
<dbReference type="eggNOG" id="arCOG00018">
    <property type="taxonomic scope" value="Archaea"/>
</dbReference>
<dbReference type="EC" id="4.2.1.136" evidence="19"/>
<dbReference type="Pfam" id="PF01256">
    <property type="entry name" value="Carb_kinase"/>
    <property type="match status" value="1"/>
</dbReference>
<dbReference type="NCBIfam" id="TIGR00197">
    <property type="entry name" value="yjeF_nterm"/>
    <property type="match status" value="1"/>
</dbReference>
<dbReference type="STRING" id="456442.Mboo_1827"/>
<feature type="domain" description="YjeF C-terminal" evidence="20">
    <location>
        <begin position="213"/>
        <end position="478"/>
    </location>
</feature>
<dbReference type="HAMAP" id="MF_01966">
    <property type="entry name" value="NADHX_epimerase"/>
    <property type="match status" value="1"/>
</dbReference>
<comment type="catalytic activity">
    <reaction evidence="15 17 19">
        <text>(6S)-NADHX + ADP = AMP + phosphate + NADH + H(+)</text>
        <dbReference type="Rhea" id="RHEA:32223"/>
        <dbReference type="ChEBI" id="CHEBI:15378"/>
        <dbReference type="ChEBI" id="CHEBI:43474"/>
        <dbReference type="ChEBI" id="CHEBI:57945"/>
        <dbReference type="ChEBI" id="CHEBI:64074"/>
        <dbReference type="ChEBI" id="CHEBI:456215"/>
        <dbReference type="ChEBI" id="CHEBI:456216"/>
        <dbReference type="EC" id="4.2.1.136"/>
    </reaction>
</comment>
<dbReference type="HOGENOM" id="CLU_024853_4_1_2"/>
<comment type="function">
    <text evidence="18">Catalyzes the epimerization of the S- and R-forms of NAD(P)HX, a damaged form of NAD(P)H that is a result of enzymatic or heat-dependent hydration. This is a prerequisite for the S-specific NAD(P)H-hydrate dehydratase to allow the repair of both epimers of NAD(P)HX.</text>
</comment>
<dbReference type="NCBIfam" id="TIGR00196">
    <property type="entry name" value="yjeF_cterm"/>
    <property type="match status" value="1"/>
</dbReference>
<dbReference type="AlphaFoldDB" id="A7I9D2"/>
<dbReference type="PROSITE" id="PS51385">
    <property type="entry name" value="YJEF_N"/>
    <property type="match status" value="1"/>
</dbReference>
<keyword evidence="5 18" id="KW-0479">Metal-binding</keyword>
<name>A7I9D2_METB6</name>
<evidence type="ECO:0000256" key="8">
    <source>
        <dbReference type="ARBA" id="ARBA00022857"/>
    </source>
</evidence>
<dbReference type="SUPFAM" id="SSF64153">
    <property type="entry name" value="YjeF N-terminal domain-like"/>
    <property type="match status" value="1"/>
</dbReference>
<dbReference type="PIRSF" id="PIRSF017184">
    <property type="entry name" value="Nnr"/>
    <property type="match status" value="1"/>
</dbReference>
<evidence type="ECO:0000256" key="19">
    <source>
        <dbReference type="PIRNR" id="PIRNR017184"/>
    </source>
</evidence>
<comment type="similarity">
    <text evidence="18">Belongs to the NnrE/AIBP family.</text>
</comment>
<keyword evidence="6 17" id="KW-0547">Nucleotide-binding</keyword>
<dbReference type="Gene3D" id="3.40.50.10260">
    <property type="entry name" value="YjeF N-terminal domain"/>
    <property type="match status" value="1"/>
</dbReference>
<comment type="cofactor">
    <cofactor evidence="18 19">
        <name>K(+)</name>
        <dbReference type="ChEBI" id="CHEBI:29103"/>
    </cofactor>
    <text evidence="18 19">Binds 1 potassium ion per subunit.</text>
</comment>
<dbReference type="Pfam" id="PF03853">
    <property type="entry name" value="YjeF_N"/>
    <property type="match status" value="1"/>
</dbReference>
<dbReference type="GO" id="GO:0046872">
    <property type="term" value="F:metal ion binding"/>
    <property type="evidence" value="ECO:0007669"/>
    <property type="project" value="UniProtKB-UniRule"/>
</dbReference>
<dbReference type="EC" id="5.1.99.6" evidence="19"/>
<feature type="binding site" evidence="17">
    <location>
        <position position="247"/>
    </location>
    <ligand>
        <name>(6S)-NADPHX</name>
        <dbReference type="ChEBI" id="CHEBI:64076"/>
    </ligand>
</feature>
<dbReference type="InterPro" id="IPR000631">
    <property type="entry name" value="CARKD"/>
</dbReference>
<comment type="cofactor">
    <cofactor evidence="17">
        <name>Mg(2+)</name>
        <dbReference type="ChEBI" id="CHEBI:18420"/>
    </cofactor>
</comment>
<evidence type="ECO:0000256" key="3">
    <source>
        <dbReference type="ARBA" id="ARBA00006001"/>
    </source>
</evidence>
<evidence type="ECO:0000256" key="13">
    <source>
        <dbReference type="ARBA" id="ARBA00023268"/>
    </source>
</evidence>
<accession>A7I9D2</accession>
<evidence type="ECO:0000256" key="18">
    <source>
        <dbReference type="HAMAP-Rule" id="MF_01966"/>
    </source>
</evidence>
<evidence type="ECO:0000256" key="5">
    <source>
        <dbReference type="ARBA" id="ARBA00022723"/>
    </source>
</evidence>
<organism evidence="22 23">
    <name type="scientific">Methanoregula boonei (strain DSM 21154 / JCM 14090 / 6A8)</name>
    <dbReference type="NCBI Taxonomy" id="456442"/>
    <lineage>
        <taxon>Archaea</taxon>
        <taxon>Methanobacteriati</taxon>
        <taxon>Methanobacteriota</taxon>
        <taxon>Stenosarchaea group</taxon>
        <taxon>Methanomicrobia</taxon>
        <taxon>Methanomicrobiales</taxon>
        <taxon>Methanoregulaceae</taxon>
        <taxon>Methanoregula</taxon>
    </lineage>
</organism>
<comment type="catalytic activity">
    <reaction evidence="2 18 19">
        <text>(6R)-NADPHX = (6S)-NADPHX</text>
        <dbReference type="Rhea" id="RHEA:32227"/>
        <dbReference type="ChEBI" id="CHEBI:64076"/>
        <dbReference type="ChEBI" id="CHEBI:64077"/>
        <dbReference type="EC" id="5.1.99.6"/>
    </reaction>
</comment>
<keyword evidence="13" id="KW-0511">Multifunctional enzyme</keyword>
<keyword evidence="7 17" id="KW-0067">ATP-binding</keyword>
<dbReference type="Gene3D" id="3.40.1190.20">
    <property type="match status" value="1"/>
</dbReference>
<keyword evidence="9 18" id="KW-0630">Potassium</keyword>
<evidence type="ECO:0000256" key="17">
    <source>
        <dbReference type="HAMAP-Rule" id="MF_01965"/>
    </source>
</evidence>
<dbReference type="SUPFAM" id="SSF53613">
    <property type="entry name" value="Ribokinase-like"/>
    <property type="match status" value="1"/>
</dbReference>